<gene>
    <name evidence="1" type="ORF">MNBD_BACTEROID01-280</name>
</gene>
<sequence>MKRLITVLLFVLPAGIVCGQNNWYINFTPGLDIVMPAPLIVRQSGYKNITIWAKYKSSPFKMPVYYSYRLGFTNENNGYELEMNHLKVHLQNTTGEVSEFSISHGYNQLFLNRTRYGGSLGSKIGVGIVLAHPENTVRGLKLNEKQGLFNKGYYIAGPAVQYGIFKEIFITKRFYLLAECRASLAYANVPVVNGRADAPVFAFHIQLGPGFYWYGRTR</sequence>
<reference evidence="1" key="1">
    <citation type="submission" date="2018-06" db="EMBL/GenBank/DDBJ databases">
        <authorList>
            <person name="Zhirakovskaya E."/>
        </authorList>
    </citation>
    <scope>NUCLEOTIDE SEQUENCE</scope>
</reference>
<dbReference type="EMBL" id="UOEP01000114">
    <property type="protein sequence ID" value="VAW20109.1"/>
    <property type="molecule type" value="Genomic_DNA"/>
</dbReference>
<evidence type="ECO:0000313" key="1">
    <source>
        <dbReference type="EMBL" id="VAW20109.1"/>
    </source>
</evidence>
<name>A0A3B0U6K1_9ZZZZ</name>
<evidence type="ECO:0008006" key="2">
    <source>
        <dbReference type="Google" id="ProtNLM"/>
    </source>
</evidence>
<dbReference type="AlphaFoldDB" id="A0A3B0U6K1"/>
<organism evidence="1">
    <name type="scientific">hydrothermal vent metagenome</name>
    <dbReference type="NCBI Taxonomy" id="652676"/>
    <lineage>
        <taxon>unclassified sequences</taxon>
        <taxon>metagenomes</taxon>
        <taxon>ecological metagenomes</taxon>
    </lineage>
</organism>
<protein>
    <recommendedName>
        <fullName evidence="2">DUF3575 domain-containing protein</fullName>
    </recommendedName>
</protein>
<accession>A0A3B0U6K1</accession>
<proteinExistence type="predicted"/>